<organism evidence="2 3">
    <name type="scientific">Diversispora eburnea</name>
    <dbReference type="NCBI Taxonomy" id="1213867"/>
    <lineage>
        <taxon>Eukaryota</taxon>
        <taxon>Fungi</taxon>
        <taxon>Fungi incertae sedis</taxon>
        <taxon>Mucoromycota</taxon>
        <taxon>Glomeromycotina</taxon>
        <taxon>Glomeromycetes</taxon>
        <taxon>Diversisporales</taxon>
        <taxon>Diversisporaceae</taxon>
        <taxon>Diversispora</taxon>
    </lineage>
</organism>
<comment type="caution">
    <text evidence="2">The sequence shown here is derived from an EMBL/GenBank/DDBJ whole genome shotgun (WGS) entry which is preliminary data.</text>
</comment>
<protein>
    <submittedName>
        <fullName evidence="2">8109_t:CDS:1</fullName>
    </submittedName>
</protein>
<evidence type="ECO:0000313" key="2">
    <source>
        <dbReference type="EMBL" id="CAG8611791.1"/>
    </source>
</evidence>
<dbReference type="EMBL" id="CAJVPK010002374">
    <property type="protein sequence ID" value="CAG8611791.1"/>
    <property type="molecule type" value="Genomic_DNA"/>
</dbReference>
<keyword evidence="3" id="KW-1185">Reference proteome</keyword>
<feature type="compositionally biased region" description="Low complexity" evidence="1">
    <location>
        <begin position="11"/>
        <end position="29"/>
    </location>
</feature>
<accession>A0A9N9CUN9</accession>
<name>A0A9N9CUN9_9GLOM</name>
<feature type="non-terminal residue" evidence="2">
    <location>
        <position position="1"/>
    </location>
</feature>
<evidence type="ECO:0000313" key="3">
    <source>
        <dbReference type="Proteomes" id="UP000789706"/>
    </source>
</evidence>
<feature type="compositionally biased region" description="Polar residues" evidence="1">
    <location>
        <begin position="1"/>
        <end position="10"/>
    </location>
</feature>
<feature type="region of interest" description="Disordered" evidence="1">
    <location>
        <begin position="1"/>
        <end position="32"/>
    </location>
</feature>
<proteinExistence type="predicted"/>
<dbReference type="OrthoDB" id="2331621at2759"/>
<evidence type="ECO:0000256" key="1">
    <source>
        <dbReference type="SAM" id="MobiDB-lite"/>
    </source>
</evidence>
<gene>
    <name evidence="2" type="ORF">DEBURN_LOCUS10007</name>
</gene>
<sequence>SAEQVETNQINTSNTPTRTSRCSSSPPSSHKQNMLQGFIKELFTPINGELVETNDNNDAEEGSIPLTRLFRKACRAEKQMINVNHEEISCWYHYGKGYMDRVEDIMNFQGCGENIARKDVYNEIMNHLPGFNRNNVRNKTQGALKIYNLFKKIGINRIKWIRSYNASFISKLTTTQIQTIEDYYVHI</sequence>
<dbReference type="AlphaFoldDB" id="A0A9N9CUN9"/>
<reference evidence="2" key="1">
    <citation type="submission" date="2021-06" db="EMBL/GenBank/DDBJ databases">
        <authorList>
            <person name="Kallberg Y."/>
            <person name="Tangrot J."/>
            <person name="Rosling A."/>
        </authorList>
    </citation>
    <scope>NUCLEOTIDE SEQUENCE</scope>
    <source>
        <strain evidence="2">AZ414A</strain>
    </source>
</reference>
<dbReference type="Proteomes" id="UP000789706">
    <property type="component" value="Unassembled WGS sequence"/>
</dbReference>